<evidence type="ECO:0000256" key="1">
    <source>
        <dbReference type="SAM" id="MobiDB-lite"/>
    </source>
</evidence>
<gene>
    <name evidence="3" type="primary">WBGene00205603</name>
</gene>
<dbReference type="EnsemblMetazoa" id="PPA32743.1">
    <property type="protein sequence ID" value="PPA32743.1"/>
    <property type="gene ID" value="WBGene00205603"/>
</dbReference>
<name>A0A2A6CPZ2_PRIPA</name>
<feature type="transmembrane region" description="Helical" evidence="2">
    <location>
        <begin position="16"/>
        <end position="40"/>
    </location>
</feature>
<evidence type="ECO:0000313" key="4">
    <source>
        <dbReference type="Proteomes" id="UP000005239"/>
    </source>
</evidence>
<organism evidence="3 4">
    <name type="scientific">Pristionchus pacificus</name>
    <name type="common">Parasitic nematode worm</name>
    <dbReference type="NCBI Taxonomy" id="54126"/>
    <lineage>
        <taxon>Eukaryota</taxon>
        <taxon>Metazoa</taxon>
        <taxon>Ecdysozoa</taxon>
        <taxon>Nematoda</taxon>
        <taxon>Chromadorea</taxon>
        <taxon>Rhabditida</taxon>
        <taxon>Rhabditina</taxon>
        <taxon>Diplogasteromorpha</taxon>
        <taxon>Diplogasteroidea</taxon>
        <taxon>Neodiplogasteridae</taxon>
        <taxon>Pristionchus</taxon>
    </lineage>
</organism>
<proteinExistence type="predicted"/>
<sequence>MTEGEYHSSRINPQRLIQLTIIVMIAFAVFFTCLFALHRIKVKEDEKRKRNDSVKYGESPENNNITSISI</sequence>
<feature type="region of interest" description="Disordered" evidence="1">
    <location>
        <begin position="45"/>
        <end position="70"/>
    </location>
</feature>
<accession>A0A2A6CPZ2</accession>
<accession>A0A8R1UKX2</accession>
<feature type="compositionally biased region" description="Polar residues" evidence="1">
    <location>
        <begin position="60"/>
        <end position="70"/>
    </location>
</feature>
<feature type="compositionally biased region" description="Basic and acidic residues" evidence="1">
    <location>
        <begin position="45"/>
        <end position="55"/>
    </location>
</feature>
<keyword evidence="2" id="KW-1133">Transmembrane helix</keyword>
<reference evidence="4" key="1">
    <citation type="journal article" date="2008" name="Nat. Genet.">
        <title>The Pristionchus pacificus genome provides a unique perspective on nematode lifestyle and parasitism.</title>
        <authorList>
            <person name="Dieterich C."/>
            <person name="Clifton S.W."/>
            <person name="Schuster L.N."/>
            <person name="Chinwalla A."/>
            <person name="Delehaunty K."/>
            <person name="Dinkelacker I."/>
            <person name="Fulton L."/>
            <person name="Fulton R."/>
            <person name="Godfrey J."/>
            <person name="Minx P."/>
            <person name="Mitreva M."/>
            <person name="Roeseler W."/>
            <person name="Tian H."/>
            <person name="Witte H."/>
            <person name="Yang S.P."/>
            <person name="Wilson R.K."/>
            <person name="Sommer R.J."/>
        </authorList>
    </citation>
    <scope>NUCLEOTIDE SEQUENCE [LARGE SCALE GENOMIC DNA]</scope>
    <source>
        <strain evidence="4">PS312</strain>
    </source>
</reference>
<evidence type="ECO:0000313" key="3">
    <source>
        <dbReference type="EnsemblMetazoa" id="PPA32743.1"/>
    </source>
</evidence>
<keyword evidence="2" id="KW-0472">Membrane</keyword>
<dbReference type="AlphaFoldDB" id="A0A2A6CPZ2"/>
<keyword evidence="2" id="KW-0812">Transmembrane</keyword>
<reference evidence="3" key="2">
    <citation type="submission" date="2022-06" db="UniProtKB">
        <authorList>
            <consortium name="EnsemblMetazoa"/>
        </authorList>
    </citation>
    <scope>IDENTIFICATION</scope>
    <source>
        <strain evidence="3">PS312</strain>
    </source>
</reference>
<dbReference type="Proteomes" id="UP000005239">
    <property type="component" value="Unassembled WGS sequence"/>
</dbReference>
<protein>
    <submittedName>
        <fullName evidence="3">Uncharacterized protein</fullName>
    </submittedName>
</protein>
<keyword evidence="4" id="KW-1185">Reference proteome</keyword>
<evidence type="ECO:0000256" key="2">
    <source>
        <dbReference type="SAM" id="Phobius"/>
    </source>
</evidence>